<dbReference type="PANTHER" id="PTHR39441">
    <property type="entry name" value="DUF2252 DOMAIN-CONTAINING PROTEIN"/>
    <property type="match status" value="1"/>
</dbReference>
<evidence type="ECO:0000313" key="2">
    <source>
        <dbReference type="Proteomes" id="UP000027731"/>
    </source>
</evidence>
<name>A0A073JQS6_LIMRT</name>
<dbReference type="PATRIC" id="fig|1598.90.peg.655"/>
<proteinExistence type="predicted"/>
<dbReference type="PANTHER" id="PTHR39441:SF1">
    <property type="entry name" value="DUF2252 DOMAIN-CONTAINING PROTEIN"/>
    <property type="match status" value="1"/>
</dbReference>
<sequence>MINQNLDIFDLRKIQINKTKAELENNGKRQQKVVSSDMLGTFTPVDRDPVKIIQITEANMIPELLPLRHQRMIASRFSFFRGTAELMEHDLKRQAQSNLPIIICGDAHVNNFGFYASPERKLLFGLNDFDEARIGNWESDLKRLLVSAELAGEENGFDRNDLYHLLQLTTKTYRHTIKSANKMSLSQLFYFSFAYEDMGKAIESFGDISTQMQTVLNKVLKKSQRSNSEEIIQKMATINNQGHLVFRDNPPRARHLSALRYQQIVKGYNKYRENVRQDVRVLLANFHISDIIRYSVGVGSFGTRCYLIMLTGNDNSHIVLQVKEAMPLRYNLLSLPVQQVIRNGEIAGQRIVTAQRVLQSSSDRFLGSTTFGGRSYYIRQFRDMKESINVNKLDFESFQFYCQTCAYLLAMAHSQSPTAPMIRGYLKHQKKLDTLLPNWALKYVDQVTADYGQFKLAIAKGKLIN</sequence>
<dbReference type="Proteomes" id="UP000027731">
    <property type="component" value="Unassembled WGS sequence"/>
</dbReference>
<reference evidence="1 2" key="1">
    <citation type="submission" date="2014-06" db="EMBL/GenBank/DDBJ databases">
        <title>Genetic determinant of reutericyclin biosynthesis of Lactobacillus reuteri.</title>
        <authorList>
            <person name="Lin X."/>
            <person name="Duar R."/>
            <person name="Walter J."/>
            <person name="Gaenzle M."/>
        </authorList>
    </citation>
    <scope>NUCLEOTIDE SEQUENCE [LARGE SCALE GENOMIC DNA]</scope>
    <source>
        <strain evidence="1 2">LTH2584</strain>
    </source>
</reference>
<gene>
    <name evidence="1" type="ORF">LR3_03500</name>
</gene>
<dbReference type="Pfam" id="PF10009">
    <property type="entry name" value="DUF2252"/>
    <property type="match status" value="1"/>
</dbReference>
<evidence type="ECO:0000313" key="1">
    <source>
        <dbReference type="EMBL" id="KEK15926.1"/>
    </source>
</evidence>
<dbReference type="EMBL" id="JOSX01000011">
    <property type="protein sequence ID" value="KEK15926.1"/>
    <property type="molecule type" value="Genomic_DNA"/>
</dbReference>
<organism evidence="1 2">
    <name type="scientific">Limosilactobacillus reuteri</name>
    <name type="common">Lactobacillus reuteri</name>
    <dbReference type="NCBI Taxonomy" id="1598"/>
    <lineage>
        <taxon>Bacteria</taxon>
        <taxon>Bacillati</taxon>
        <taxon>Bacillota</taxon>
        <taxon>Bacilli</taxon>
        <taxon>Lactobacillales</taxon>
        <taxon>Lactobacillaceae</taxon>
        <taxon>Limosilactobacillus</taxon>
    </lineage>
</organism>
<dbReference type="AlphaFoldDB" id="A0A073JQS6"/>
<comment type="caution">
    <text evidence="1">The sequence shown here is derived from an EMBL/GenBank/DDBJ whole genome shotgun (WGS) entry which is preliminary data.</text>
</comment>
<accession>A0A073JQS6</accession>
<evidence type="ECO:0008006" key="3">
    <source>
        <dbReference type="Google" id="ProtNLM"/>
    </source>
</evidence>
<protein>
    <recommendedName>
        <fullName evidence="3">DUF2252 domain-containing protein</fullName>
    </recommendedName>
</protein>
<dbReference type="InterPro" id="IPR018721">
    <property type="entry name" value="DUF2252"/>
</dbReference>